<dbReference type="EMBL" id="CP000431">
    <property type="protein sequence ID" value="ABG95161.1"/>
    <property type="molecule type" value="Genomic_DNA"/>
</dbReference>
<evidence type="ECO:0000256" key="2">
    <source>
        <dbReference type="ARBA" id="ARBA00023002"/>
    </source>
</evidence>
<evidence type="ECO:0000256" key="3">
    <source>
        <dbReference type="SAM" id="MobiDB-lite"/>
    </source>
</evidence>
<comment type="similarity">
    <text evidence="1">Belongs to the aldehyde dehydrogenase family.</text>
</comment>
<dbReference type="InterPro" id="IPR016161">
    <property type="entry name" value="Ald_DH/histidinol_DH"/>
</dbReference>
<name>Q0SBC5_RHOJR</name>
<dbReference type="Pfam" id="PF00171">
    <property type="entry name" value="Aldedh"/>
    <property type="match status" value="1"/>
</dbReference>
<dbReference type="SUPFAM" id="SSF53720">
    <property type="entry name" value="ALDH-like"/>
    <property type="match status" value="1"/>
</dbReference>
<evidence type="ECO:0000313" key="6">
    <source>
        <dbReference type="Proteomes" id="UP000008710"/>
    </source>
</evidence>
<evidence type="ECO:0000256" key="1">
    <source>
        <dbReference type="ARBA" id="ARBA00009986"/>
    </source>
</evidence>
<evidence type="ECO:0000259" key="4">
    <source>
        <dbReference type="Pfam" id="PF00171"/>
    </source>
</evidence>
<dbReference type="InterPro" id="IPR016162">
    <property type="entry name" value="Ald_DH_N"/>
</dbReference>
<dbReference type="FunFam" id="3.40.605.10:FF:000007">
    <property type="entry name" value="NAD/NADP-dependent betaine aldehyde dehydrogenase"/>
    <property type="match status" value="1"/>
</dbReference>
<dbReference type="InterPro" id="IPR015590">
    <property type="entry name" value="Aldehyde_DH_dom"/>
</dbReference>
<organism evidence="5 6">
    <name type="scientific">Rhodococcus jostii (strain RHA1)</name>
    <dbReference type="NCBI Taxonomy" id="101510"/>
    <lineage>
        <taxon>Bacteria</taxon>
        <taxon>Bacillati</taxon>
        <taxon>Actinomycetota</taxon>
        <taxon>Actinomycetes</taxon>
        <taxon>Mycobacteriales</taxon>
        <taxon>Nocardiaceae</taxon>
        <taxon>Rhodococcus</taxon>
    </lineage>
</organism>
<protein>
    <submittedName>
        <fullName evidence="5">Aldehyde dehydrogenase</fullName>
        <ecNumber evidence="5">1.2.1.-</ecNumber>
    </submittedName>
</protein>
<keyword evidence="2 5" id="KW-0560">Oxidoreductase</keyword>
<dbReference type="Proteomes" id="UP000008710">
    <property type="component" value="Chromosome"/>
</dbReference>
<dbReference type="PANTHER" id="PTHR11699">
    <property type="entry name" value="ALDEHYDE DEHYDROGENASE-RELATED"/>
    <property type="match status" value="1"/>
</dbReference>
<dbReference type="KEGG" id="rha:RHA1_ro03358"/>
<reference evidence="6" key="1">
    <citation type="journal article" date="2006" name="Proc. Natl. Acad. Sci. U.S.A.">
        <title>The complete genome of Rhodococcus sp. RHA1 provides insights into a catabolic powerhouse.</title>
        <authorList>
            <person name="McLeod M.P."/>
            <person name="Warren R.L."/>
            <person name="Hsiao W.W.L."/>
            <person name="Araki N."/>
            <person name="Myhre M."/>
            <person name="Fernandes C."/>
            <person name="Miyazawa D."/>
            <person name="Wong W."/>
            <person name="Lillquist A.L."/>
            <person name="Wang D."/>
            <person name="Dosanjh M."/>
            <person name="Hara H."/>
            <person name="Petrescu A."/>
            <person name="Morin R.D."/>
            <person name="Yang G."/>
            <person name="Stott J.M."/>
            <person name="Schein J.E."/>
            <person name="Shin H."/>
            <person name="Smailus D."/>
            <person name="Siddiqui A.S."/>
            <person name="Marra M.A."/>
            <person name="Jones S.J.M."/>
            <person name="Holt R."/>
            <person name="Brinkman F.S.L."/>
            <person name="Miyauchi K."/>
            <person name="Fukuda M."/>
            <person name="Davies J.E."/>
            <person name="Mohn W.W."/>
            <person name="Eltis L.D."/>
        </authorList>
    </citation>
    <scope>NUCLEOTIDE SEQUENCE [LARGE SCALE GENOMIC DNA]</scope>
    <source>
        <strain evidence="6">RHA1</strain>
    </source>
</reference>
<dbReference type="RefSeq" id="WP_011596002.1">
    <property type="nucleotide sequence ID" value="NC_008268.1"/>
</dbReference>
<feature type="compositionally biased region" description="Basic and acidic residues" evidence="3">
    <location>
        <begin position="10"/>
        <end position="21"/>
    </location>
</feature>
<dbReference type="AlphaFoldDB" id="Q0SBC5"/>
<proteinExistence type="inferred from homology"/>
<dbReference type="GO" id="GO:0016491">
    <property type="term" value="F:oxidoreductase activity"/>
    <property type="evidence" value="ECO:0007669"/>
    <property type="project" value="UniProtKB-KW"/>
</dbReference>
<evidence type="ECO:0000313" key="5">
    <source>
        <dbReference type="EMBL" id="ABG95161.1"/>
    </source>
</evidence>
<dbReference type="Gene3D" id="3.40.605.10">
    <property type="entry name" value="Aldehyde Dehydrogenase, Chain A, domain 1"/>
    <property type="match status" value="1"/>
</dbReference>
<dbReference type="EC" id="1.2.1.-" evidence="5"/>
<accession>Q0SBC5</accession>
<dbReference type="eggNOG" id="COG1012">
    <property type="taxonomic scope" value="Bacteria"/>
</dbReference>
<feature type="region of interest" description="Disordered" evidence="3">
    <location>
        <begin position="1"/>
        <end position="24"/>
    </location>
</feature>
<feature type="domain" description="Aldehyde dehydrogenase" evidence="4">
    <location>
        <begin position="21"/>
        <end position="216"/>
    </location>
</feature>
<dbReference type="HOGENOM" id="CLU_005391_6_1_11"/>
<gene>
    <name evidence="5" type="ordered locus">RHA1_ro03358</name>
</gene>
<sequence length="219" mass="24041">MQRYPLHIDGTQRHPRDDRWITSDNPYTGKPWAEIARGNDNDVDEAVRAAHCAFTEGPWSSTTATDRGRVLRDIGDRIAEDADRLARIEVQDNGKLLSEMGGQVDYVPQWFYYYGGLADKIEGTVLPLDKKGYFAYTRREPIGVVAVITPWNSPLLLLAWKLAPALAAGCTVVIKPSEFTSASTLELVKLLEEAGLPPGVVNVVTGFGDEVGSPLVVLC</sequence>